<keyword evidence="2" id="KW-1003">Cell membrane</keyword>
<dbReference type="InterPro" id="IPR011701">
    <property type="entry name" value="MFS"/>
</dbReference>
<dbReference type="GeneID" id="63792963"/>
<feature type="transmembrane region" description="Helical" evidence="4">
    <location>
        <begin position="58"/>
        <end position="83"/>
    </location>
</feature>
<dbReference type="Pfam" id="PF20684">
    <property type="entry name" value="Fung_rhodopsin"/>
    <property type="match status" value="1"/>
</dbReference>
<feature type="transmembrane region" description="Helical" evidence="4">
    <location>
        <begin position="499"/>
        <end position="518"/>
    </location>
</feature>
<evidence type="ECO:0000259" key="5">
    <source>
        <dbReference type="Pfam" id="PF20684"/>
    </source>
</evidence>
<name>A0A364KVZ7_TALAM</name>
<feature type="transmembrane region" description="Helical" evidence="4">
    <location>
        <begin position="219"/>
        <end position="240"/>
    </location>
</feature>
<feature type="transmembrane region" description="Helical" evidence="4">
    <location>
        <begin position="530"/>
        <end position="550"/>
    </location>
</feature>
<gene>
    <name evidence="6" type="ORF">BHQ10_003747</name>
</gene>
<keyword evidence="7" id="KW-1185">Reference proteome</keyword>
<dbReference type="SUPFAM" id="SSF103473">
    <property type="entry name" value="MFS general substrate transporter"/>
    <property type="match status" value="1"/>
</dbReference>
<dbReference type="InterPro" id="IPR049326">
    <property type="entry name" value="Rhodopsin_dom_fungi"/>
</dbReference>
<evidence type="ECO:0000313" key="6">
    <source>
        <dbReference type="EMBL" id="RAO67735.1"/>
    </source>
</evidence>
<feature type="transmembrane region" description="Helical" evidence="4">
    <location>
        <begin position="273"/>
        <end position="296"/>
    </location>
</feature>
<feature type="transmembrane region" description="Helical" evidence="4">
    <location>
        <begin position="347"/>
        <end position="366"/>
    </location>
</feature>
<dbReference type="GO" id="GO:0022857">
    <property type="term" value="F:transmembrane transporter activity"/>
    <property type="evidence" value="ECO:0007669"/>
    <property type="project" value="InterPro"/>
</dbReference>
<feature type="compositionally biased region" description="Basic and acidic residues" evidence="3">
    <location>
        <begin position="101"/>
        <end position="110"/>
    </location>
</feature>
<keyword evidence="4" id="KW-0812">Transmembrane</keyword>
<dbReference type="InterPro" id="IPR036259">
    <property type="entry name" value="MFS_trans_sf"/>
</dbReference>
<evidence type="ECO:0000256" key="1">
    <source>
        <dbReference type="ARBA" id="ARBA00004429"/>
    </source>
</evidence>
<reference evidence="6 7" key="1">
    <citation type="journal article" date="2017" name="Biotechnol. Biofuels">
        <title>Differential beta-glucosidase expression as a function of carbon source availability in Talaromyces amestolkiae: a genomic and proteomic approach.</title>
        <authorList>
            <person name="de Eugenio L.I."/>
            <person name="Mendez-Liter J.A."/>
            <person name="Nieto-Dominguez M."/>
            <person name="Alonso L."/>
            <person name="Gil-Munoz J."/>
            <person name="Barriuso J."/>
            <person name="Prieto A."/>
            <person name="Martinez M.J."/>
        </authorList>
    </citation>
    <scope>NUCLEOTIDE SEQUENCE [LARGE SCALE GENOMIC DNA]</scope>
    <source>
        <strain evidence="6 7">CIB</strain>
    </source>
</reference>
<feature type="transmembrane region" description="Helical" evidence="4">
    <location>
        <begin position="428"/>
        <end position="452"/>
    </location>
</feature>
<feature type="transmembrane region" description="Helical" evidence="4">
    <location>
        <begin position="247"/>
        <end position="267"/>
    </location>
</feature>
<keyword evidence="4" id="KW-1133">Transmembrane helix</keyword>
<dbReference type="Proteomes" id="UP000249363">
    <property type="component" value="Unassembled WGS sequence"/>
</dbReference>
<feature type="domain" description="Rhodopsin" evidence="5">
    <location>
        <begin position="1"/>
        <end position="87"/>
    </location>
</feature>
<dbReference type="AlphaFoldDB" id="A0A364KVZ7"/>
<evidence type="ECO:0000256" key="3">
    <source>
        <dbReference type="SAM" id="MobiDB-lite"/>
    </source>
</evidence>
<organism evidence="6 7">
    <name type="scientific">Talaromyces amestolkiae</name>
    <dbReference type="NCBI Taxonomy" id="1196081"/>
    <lineage>
        <taxon>Eukaryota</taxon>
        <taxon>Fungi</taxon>
        <taxon>Dikarya</taxon>
        <taxon>Ascomycota</taxon>
        <taxon>Pezizomycotina</taxon>
        <taxon>Eurotiomycetes</taxon>
        <taxon>Eurotiomycetidae</taxon>
        <taxon>Eurotiales</taxon>
        <taxon>Trichocomaceae</taxon>
        <taxon>Talaromyces</taxon>
        <taxon>Talaromyces sect. Talaromyces</taxon>
    </lineage>
</organism>
<dbReference type="Gene3D" id="1.20.1250.20">
    <property type="entry name" value="MFS general substrate transporter like domains"/>
    <property type="match status" value="1"/>
</dbReference>
<evidence type="ECO:0000256" key="2">
    <source>
        <dbReference type="ARBA" id="ARBA00022475"/>
    </source>
</evidence>
<proteinExistence type="predicted"/>
<feature type="transmembrane region" description="Helical" evidence="4">
    <location>
        <begin position="179"/>
        <end position="199"/>
    </location>
</feature>
<feature type="transmembrane region" description="Helical" evidence="4">
    <location>
        <begin position="562"/>
        <end position="580"/>
    </location>
</feature>
<dbReference type="InterPro" id="IPR050375">
    <property type="entry name" value="MFS_TsgA-like"/>
</dbReference>
<dbReference type="GO" id="GO:0005886">
    <property type="term" value="C:plasma membrane"/>
    <property type="evidence" value="ECO:0007669"/>
    <property type="project" value="UniProtKB-SubCell"/>
</dbReference>
<feature type="transmembrane region" description="Helical" evidence="4">
    <location>
        <begin position="600"/>
        <end position="621"/>
    </location>
</feature>
<dbReference type="Pfam" id="PF07690">
    <property type="entry name" value="MFS_1"/>
    <property type="match status" value="1"/>
</dbReference>
<sequence>MRMPTREKVILVITFGAAILVIAVDVIRIAFLESTATSRLQDLHTAKVGEIPDEDYTWFAAISFMLSAVEVNITIVCACVPSLKPLATHFKLTMIQPSDSGMDRSSEDATGRGNAPMTARNEPATFEMMDVLTHRIASQTEIEEADKIDYDEARGNMTFINLLNAKPANMLKLDNRESFGPNALVSTIFFLWGFAYSPLSVLNESFATVTQLTHGQSLGLHGAFEGGYLLGPLLVGRLVLKRYGCAATFITGLYIYACGTLIFWPAAVLGSTAIFLASNLIVGFGLGILETTANMFVALCGPLEYSEIRLCVAQAFEATGALSAQVLSDRVLFKDKNSVTQVVNGQWTFLVLAFCDVILAVIFYYLPIPEAPDDDLAELSGLRPANSAKVCGLPVPFTTLALGVWSQFFYVAGQEMHGLNYSYYAPGAFTSISSTVFIGGRILALIVIWLFLKPRAPTIHQTRFLLSMTEITSPSLSGDLHRHLSAIYRLFTVSRILRALQLIFAAVVAGLYGIDLAHFTNTQAHADAEWIYAEFVAAVSAITCLIFGLMSSIHVAWSVLDATIFVLWLAQVGVFGTIFYPTVRPEYIGSTLSVSRMRAAVWVDLVNMALWLLTVVLRIVWSIRARKQSRRSNASKGDATPFLGFFGRSRDSHVYSDQEYGCLNVGQEASIGVDTKLSEKKWANRIDEKSEKIRV</sequence>
<evidence type="ECO:0000256" key="4">
    <source>
        <dbReference type="SAM" id="Phobius"/>
    </source>
</evidence>
<accession>A0A364KVZ7</accession>
<feature type="region of interest" description="Disordered" evidence="3">
    <location>
        <begin position="98"/>
        <end position="119"/>
    </location>
</feature>
<comment type="subcellular location">
    <subcellularLocation>
        <location evidence="1">Cell inner membrane</location>
        <topology evidence="1">Multi-pass membrane protein</topology>
    </subcellularLocation>
</comment>
<dbReference type="STRING" id="1196081.A0A364KVZ7"/>
<dbReference type="OrthoDB" id="546893at2759"/>
<protein>
    <recommendedName>
        <fullName evidence="5">Rhodopsin domain-containing protein</fullName>
    </recommendedName>
</protein>
<dbReference type="PANTHER" id="PTHR43702">
    <property type="entry name" value="L-FUCOSE-PROTON SYMPORTER"/>
    <property type="match status" value="1"/>
</dbReference>
<feature type="transmembrane region" description="Helical" evidence="4">
    <location>
        <begin position="9"/>
        <end position="31"/>
    </location>
</feature>
<dbReference type="EMBL" id="MIKG01000006">
    <property type="protein sequence ID" value="RAO67735.1"/>
    <property type="molecule type" value="Genomic_DNA"/>
</dbReference>
<comment type="caution">
    <text evidence="6">The sequence shown here is derived from an EMBL/GenBank/DDBJ whole genome shotgun (WGS) entry which is preliminary data.</text>
</comment>
<dbReference type="RefSeq" id="XP_040732251.1">
    <property type="nucleotide sequence ID" value="XM_040876037.1"/>
</dbReference>
<dbReference type="PANTHER" id="PTHR43702:SF13">
    <property type="entry name" value="MONOSACCHARIDE TRANSPORTER, PUTATIVE (AFU_ORTHOLOGUE AFUA_4G06630)-RELATED"/>
    <property type="match status" value="1"/>
</dbReference>
<evidence type="ECO:0000313" key="7">
    <source>
        <dbReference type="Proteomes" id="UP000249363"/>
    </source>
</evidence>
<keyword evidence="4" id="KW-0472">Membrane</keyword>